<dbReference type="PANTHER" id="PTHR13847:SF287">
    <property type="entry name" value="FAD-DEPENDENT OXIDOREDUCTASE DOMAIN-CONTAINING PROTEIN 1"/>
    <property type="match status" value="1"/>
</dbReference>
<dbReference type="Gene3D" id="3.50.50.60">
    <property type="entry name" value="FAD/NAD(P)-binding domain"/>
    <property type="match status" value="1"/>
</dbReference>
<dbReference type="InterPro" id="IPR036188">
    <property type="entry name" value="FAD/NAD-bd_sf"/>
</dbReference>
<dbReference type="InterPro" id="IPR006076">
    <property type="entry name" value="FAD-dep_OxRdtase"/>
</dbReference>
<keyword evidence="1" id="KW-0560">Oxidoreductase</keyword>
<feature type="domain" description="FAD dependent oxidoreductase" evidence="2">
    <location>
        <begin position="6"/>
        <end position="345"/>
    </location>
</feature>
<dbReference type="Gene3D" id="3.30.9.10">
    <property type="entry name" value="D-Amino Acid Oxidase, subunit A, domain 2"/>
    <property type="match status" value="1"/>
</dbReference>
<organism evidence="3 4">
    <name type="scientific">Maritalea porphyrae</name>
    <dbReference type="NCBI Taxonomy" id="880732"/>
    <lineage>
        <taxon>Bacteria</taxon>
        <taxon>Pseudomonadati</taxon>
        <taxon>Pseudomonadota</taxon>
        <taxon>Alphaproteobacteria</taxon>
        <taxon>Hyphomicrobiales</taxon>
        <taxon>Devosiaceae</taxon>
        <taxon>Maritalea</taxon>
    </lineage>
</organism>
<gene>
    <name evidence="3" type="ORF">GCM10007879_32550</name>
</gene>
<evidence type="ECO:0000313" key="4">
    <source>
        <dbReference type="Proteomes" id="UP001161405"/>
    </source>
</evidence>
<evidence type="ECO:0000313" key="3">
    <source>
        <dbReference type="EMBL" id="GLQ19006.1"/>
    </source>
</evidence>
<sequence>MDHQVDILVIGAGIAGAGVAAQLAADKSVVVLDMEARPGYHSTGRSAAMFAMNYGNDPIKKLNRASWPMLNDLPPEYFPHPVLSDRGVLHIADENSLEEFEELMAGADDIERMSPQEAAEIIPIIDLSKCVAAGLERGAKDLDVAALHQGWLKQAKQLGAKIVCDAKVVGASHIGGSWQVETTNGVYTAKTIVNAAGAWADEMAALFGADQVRLVAKRRTIATLPSSHPDISHSWPMLLSASEDWYMKPDAGSFLVSPADEDPVPPHDVFVDDMVLAEGLHRFAEATEYEVSHVEGSWAGLRVFAPDKTPVCGFAPTVEGFFWLAGQGGYGIQTAPALSLLAAQMVQGKELPTFADQQLIDDLSPDRAALKN</sequence>
<proteinExistence type="predicted"/>
<evidence type="ECO:0000259" key="2">
    <source>
        <dbReference type="Pfam" id="PF01266"/>
    </source>
</evidence>
<dbReference type="RefSeq" id="WP_284366177.1">
    <property type="nucleotide sequence ID" value="NZ_BSNI01000002.1"/>
</dbReference>
<reference evidence="3" key="2">
    <citation type="submission" date="2023-01" db="EMBL/GenBank/DDBJ databases">
        <title>Draft genome sequence of Maritalea porphyrae strain NBRC 107169.</title>
        <authorList>
            <person name="Sun Q."/>
            <person name="Mori K."/>
        </authorList>
    </citation>
    <scope>NUCLEOTIDE SEQUENCE</scope>
    <source>
        <strain evidence="3">NBRC 107169</strain>
    </source>
</reference>
<name>A0ABQ5UV33_9HYPH</name>
<protein>
    <submittedName>
        <fullName evidence="3">Glycerol-3-phosphate dehydrogenase</fullName>
    </submittedName>
</protein>
<dbReference type="PANTHER" id="PTHR13847">
    <property type="entry name" value="SARCOSINE DEHYDROGENASE-RELATED"/>
    <property type="match status" value="1"/>
</dbReference>
<evidence type="ECO:0000256" key="1">
    <source>
        <dbReference type="ARBA" id="ARBA00023002"/>
    </source>
</evidence>
<dbReference type="Proteomes" id="UP001161405">
    <property type="component" value="Unassembled WGS sequence"/>
</dbReference>
<dbReference type="SUPFAM" id="SSF51905">
    <property type="entry name" value="FAD/NAD(P)-binding domain"/>
    <property type="match status" value="1"/>
</dbReference>
<accession>A0ABQ5UV33</accession>
<reference evidence="3" key="1">
    <citation type="journal article" date="2014" name="Int. J. Syst. Evol. Microbiol.">
        <title>Complete genome of a new Firmicutes species belonging to the dominant human colonic microbiota ('Ruminococcus bicirculans') reveals two chromosomes and a selective capacity to utilize plant glucans.</title>
        <authorList>
            <consortium name="NISC Comparative Sequencing Program"/>
            <person name="Wegmann U."/>
            <person name="Louis P."/>
            <person name="Goesmann A."/>
            <person name="Henrissat B."/>
            <person name="Duncan S.H."/>
            <person name="Flint H.J."/>
        </authorList>
    </citation>
    <scope>NUCLEOTIDE SEQUENCE</scope>
    <source>
        <strain evidence="3">NBRC 107169</strain>
    </source>
</reference>
<comment type="caution">
    <text evidence="3">The sequence shown here is derived from an EMBL/GenBank/DDBJ whole genome shotgun (WGS) entry which is preliminary data.</text>
</comment>
<dbReference type="EMBL" id="BSNI01000002">
    <property type="protein sequence ID" value="GLQ19006.1"/>
    <property type="molecule type" value="Genomic_DNA"/>
</dbReference>
<dbReference type="Pfam" id="PF01266">
    <property type="entry name" value="DAO"/>
    <property type="match status" value="1"/>
</dbReference>
<keyword evidence="4" id="KW-1185">Reference proteome</keyword>